<dbReference type="PANTHER" id="PTHR30157">
    <property type="entry name" value="FERRIC REDUCTASE, NADPH-DEPENDENT"/>
    <property type="match status" value="1"/>
</dbReference>
<dbReference type="InterPro" id="IPR017938">
    <property type="entry name" value="Riboflavin_synthase-like_b-brl"/>
</dbReference>
<sequence>MATEGRTNQSPMVYETLQVSRVVQLTPHMVRITLTAQNPATMIDAGPDQYTKIFLPLPGRRSPSVPPPLGNGDGVMSWYQQYLAMPDALRPPMRSYTVRAQRPSLGEADHMADTQLALAQLPKTYRRGRRTLIRADSGGGTHEFLNWLTARGRWLAYSVGMTITDTIHHAVLRIPASAWTPAVAPEARSASALASPNSPGTA</sequence>
<dbReference type="PATRIC" id="fig|42234.21.peg.2156"/>
<dbReference type="InterPro" id="IPR017927">
    <property type="entry name" value="FAD-bd_FR_type"/>
</dbReference>
<accession>A0A0L0KGM3</accession>
<dbReference type="Gene3D" id="2.40.30.10">
    <property type="entry name" value="Translation factors"/>
    <property type="match status" value="1"/>
</dbReference>
<evidence type="ECO:0000313" key="3">
    <source>
        <dbReference type="Proteomes" id="UP000037151"/>
    </source>
</evidence>
<dbReference type="InterPro" id="IPR039374">
    <property type="entry name" value="SIP_fam"/>
</dbReference>
<dbReference type="Proteomes" id="UP000037151">
    <property type="component" value="Unassembled WGS sequence"/>
</dbReference>
<dbReference type="AlphaFoldDB" id="A0A0L0KGM3"/>
<reference evidence="3" key="1">
    <citation type="submission" date="2014-07" db="EMBL/GenBank/DDBJ databases">
        <title>Genome sequencing of plant-pathogenic Streptomyces species.</title>
        <authorList>
            <person name="Harrison J."/>
            <person name="Sapp M."/>
            <person name="Thwaites R."/>
            <person name="Studholme D.J."/>
        </authorList>
    </citation>
    <scope>NUCLEOTIDE SEQUENCE [LARGE SCALE GENOMIC DNA]</scope>
    <source>
        <strain evidence="3">NCPPB 4445</strain>
    </source>
</reference>
<dbReference type="InterPro" id="IPR013113">
    <property type="entry name" value="SIP_FAD-bd"/>
</dbReference>
<dbReference type="SUPFAM" id="SSF63380">
    <property type="entry name" value="Riboflavin synthase domain-like"/>
    <property type="match status" value="1"/>
</dbReference>
<dbReference type="EMBL" id="JPPY01000068">
    <property type="protein sequence ID" value="KND37322.1"/>
    <property type="molecule type" value="Genomic_DNA"/>
</dbReference>
<name>A0A0L0KGM3_9ACTN</name>
<dbReference type="PROSITE" id="PS51384">
    <property type="entry name" value="FAD_FR"/>
    <property type="match status" value="1"/>
</dbReference>
<organism evidence="2 3">
    <name type="scientific">Streptomyces acidiscabies</name>
    <dbReference type="NCBI Taxonomy" id="42234"/>
    <lineage>
        <taxon>Bacteria</taxon>
        <taxon>Bacillati</taxon>
        <taxon>Actinomycetota</taxon>
        <taxon>Actinomycetes</taxon>
        <taxon>Kitasatosporales</taxon>
        <taxon>Streptomycetaceae</taxon>
        <taxon>Streptomyces</taxon>
    </lineage>
</organism>
<dbReference type="PANTHER" id="PTHR30157:SF0">
    <property type="entry name" value="NADPH-DEPENDENT FERRIC-CHELATE REDUCTASE"/>
    <property type="match status" value="1"/>
</dbReference>
<comment type="caution">
    <text evidence="2">The sequence shown here is derived from an EMBL/GenBank/DDBJ whole genome shotgun (WGS) entry which is preliminary data.</text>
</comment>
<feature type="domain" description="FAD-binding FR-type" evidence="1">
    <location>
        <begin position="12"/>
        <end position="182"/>
    </location>
</feature>
<evidence type="ECO:0000259" key="1">
    <source>
        <dbReference type="PROSITE" id="PS51384"/>
    </source>
</evidence>
<gene>
    <name evidence="2" type="ORF">IQ63_10440</name>
</gene>
<dbReference type="GO" id="GO:0016491">
    <property type="term" value="F:oxidoreductase activity"/>
    <property type="evidence" value="ECO:0007669"/>
    <property type="project" value="InterPro"/>
</dbReference>
<dbReference type="Pfam" id="PF08021">
    <property type="entry name" value="FAD_binding_9"/>
    <property type="match status" value="1"/>
</dbReference>
<proteinExistence type="predicted"/>
<evidence type="ECO:0000313" key="2">
    <source>
        <dbReference type="EMBL" id="KND37322.1"/>
    </source>
</evidence>
<protein>
    <recommendedName>
        <fullName evidence="1">FAD-binding FR-type domain-containing protein</fullName>
    </recommendedName>
</protein>